<comment type="caution">
    <text evidence="4">The sequence shown here is derived from an EMBL/GenBank/DDBJ whole genome shotgun (WGS) entry which is preliminary data.</text>
</comment>
<dbReference type="InterPro" id="IPR002125">
    <property type="entry name" value="CMP_dCMP_dom"/>
</dbReference>
<accession>A0ABQ4QCB8</accession>
<dbReference type="Pfam" id="PF00383">
    <property type="entry name" value="dCMP_cyt_deam_1"/>
    <property type="match status" value="1"/>
</dbReference>
<dbReference type="InterPro" id="IPR016193">
    <property type="entry name" value="Cytidine_deaminase-like"/>
</dbReference>
<evidence type="ECO:0000313" key="5">
    <source>
        <dbReference type="Proteomes" id="UP001055117"/>
    </source>
</evidence>
<keyword evidence="1" id="KW-0479">Metal-binding</keyword>
<protein>
    <submittedName>
        <fullName evidence="4">Guanine deaminase</fullName>
    </submittedName>
</protein>
<feature type="domain" description="CMP/dCMP-type deaminase" evidence="3">
    <location>
        <begin position="2"/>
        <end position="113"/>
    </location>
</feature>
<sequence>MSDHARYLSEAVQLAADNVCDGGTPYGAVLVRGDEVLARVANNVHTTNDPTGHAEMVALREASRRLNSRDLSGSVMYASGQPCPMCHAAMRLSGIREGYFANAAATAGKFGLLGAEIYAELCRPLDEQPMRLKHLDVPEATAPYAAWKARKDQA</sequence>
<evidence type="ECO:0000256" key="2">
    <source>
        <dbReference type="ARBA" id="ARBA00022833"/>
    </source>
</evidence>
<keyword evidence="5" id="KW-1185">Reference proteome</keyword>
<dbReference type="PROSITE" id="PS51747">
    <property type="entry name" value="CYT_DCMP_DEAMINASES_2"/>
    <property type="match status" value="1"/>
</dbReference>
<keyword evidence="2" id="KW-0862">Zinc</keyword>
<dbReference type="EMBL" id="BPQG01000004">
    <property type="protein sequence ID" value="GJD42470.1"/>
    <property type="molecule type" value="Genomic_DNA"/>
</dbReference>
<dbReference type="InterPro" id="IPR016192">
    <property type="entry name" value="APOBEC/CMP_deaminase_Zn-bd"/>
</dbReference>
<dbReference type="SUPFAM" id="SSF53927">
    <property type="entry name" value="Cytidine deaminase-like"/>
    <property type="match status" value="1"/>
</dbReference>
<organism evidence="4 5">
    <name type="scientific">Methylobacterium cerastii</name>
    <dbReference type="NCBI Taxonomy" id="932741"/>
    <lineage>
        <taxon>Bacteria</taxon>
        <taxon>Pseudomonadati</taxon>
        <taxon>Pseudomonadota</taxon>
        <taxon>Alphaproteobacteria</taxon>
        <taxon>Hyphomicrobiales</taxon>
        <taxon>Methylobacteriaceae</taxon>
        <taxon>Methylobacterium</taxon>
    </lineage>
</organism>
<dbReference type="Gene3D" id="3.40.140.10">
    <property type="entry name" value="Cytidine Deaminase, domain 2"/>
    <property type="match status" value="1"/>
</dbReference>
<dbReference type="PANTHER" id="PTHR11079:SF161">
    <property type="entry name" value="CMP_DCMP-TYPE DEAMINASE DOMAIN-CONTAINING PROTEIN"/>
    <property type="match status" value="1"/>
</dbReference>
<gene>
    <name evidence="4" type="primary">guaD</name>
    <name evidence="4" type="ORF">AFCDBAGC_0308</name>
</gene>
<evidence type="ECO:0000313" key="4">
    <source>
        <dbReference type="EMBL" id="GJD42470.1"/>
    </source>
</evidence>
<dbReference type="CDD" id="cd01285">
    <property type="entry name" value="nucleoside_deaminase"/>
    <property type="match status" value="1"/>
</dbReference>
<evidence type="ECO:0000256" key="1">
    <source>
        <dbReference type="ARBA" id="ARBA00022723"/>
    </source>
</evidence>
<reference evidence="4 5" key="1">
    <citation type="journal article" date="2021" name="Front. Microbiol.">
        <title>Comprehensive Comparative Genomics and Phenotyping of Methylobacterium Species.</title>
        <authorList>
            <person name="Alessa O."/>
            <person name="Ogura Y."/>
            <person name="Fujitani Y."/>
            <person name="Takami H."/>
            <person name="Hayashi T."/>
            <person name="Sahin N."/>
            <person name="Tani A."/>
        </authorList>
    </citation>
    <scope>NUCLEOTIDE SEQUENCE [LARGE SCALE GENOMIC DNA]</scope>
    <source>
        <strain evidence="4 5">DSM 23679</strain>
    </source>
</reference>
<name>A0ABQ4QCB8_9HYPH</name>
<dbReference type="RefSeq" id="WP_238270236.1">
    <property type="nucleotide sequence ID" value="NZ_BPQG01000004.1"/>
</dbReference>
<dbReference type="Proteomes" id="UP001055117">
    <property type="component" value="Unassembled WGS sequence"/>
</dbReference>
<proteinExistence type="predicted"/>
<dbReference type="PROSITE" id="PS00903">
    <property type="entry name" value="CYT_DCMP_DEAMINASES_1"/>
    <property type="match status" value="1"/>
</dbReference>
<dbReference type="PANTHER" id="PTHR11079">
    <property type="entry name" value="CYTOSINE DEAMINASE FAMILY MEMBER"/>
    <property type="match status" value="1"/>
</dbReference>
<evidence type="ECO:0000259" key="3">
    <source>
        <dbReference type="PROSITE" id="PS51747"/>
    </source>
</evidence>